<sequence>MPVRLKIKEKPQNKKFMEFLAMPKQTIKVGTNINYGVNGNFDAYGLSNVLESGSSRGVPGWHYNEKAFEKFKPTGETLFKTGVNDIINGSWDINLLLNKIGIEAATQYKNMIESIKSPSNSLYTIQKKGFDNPMIETGFFKFNISAEINGSKNVR</sequence>
<proteinExistence type="predicted"/>
<reference evidence="1" key="1">
    <citation type="journal article" date="2021" name="Proc. Natl. Acad. Sci. U.S.A.">
        <title>A Catalog of Tens of Thousands of Viruses from Human Metagenomes Reveals Hidden Associations with Chronic Diseases.</title>
        <authorList>
            <person name="Tisza M.J."/>
            <person name="Buck C.B."/>
        </authorList>
    </citation>
    <scope>NUCLEOTIDE SEQUENCE</scope>
    <source>
        <strain evidence="1">Ct9iM43</strain>
    </source>
</reference>
<evidence type="ECO:0000313" key="1">
    <source>
        <dbReference type="EMBL" id="DAD76875.1"/>
    </source>
</evidence>
<protein>
    <submittedName>
        <fullName evidence="1">Virion morphogenesis protein</fullName>
    </submittedName>
</protein>
<accession>A0A8S5M481</accession>
<organism evidence="1">
    <name type="scientific">Siphoviridae sp. ct9iM43</name>
    <dbReference type="NCBI Taxonomy" id="2826177"/>
    <lineage>
        <taxon>Viruses</taxon>
        <taxon>Duplodnaviria</taxon>
        <taxon>Heunggongvirae</taxon>
        <taxon>Uroviricota</taxon>
        <taxon>Caudoviricetes</taxon>
    </lineage>
</organism>
<name>A0A8S5M481_9CAUD</name>
<dbReference type="EMBL" id="BK014812">
    <property type="protein sequence ID" value="DAD76875.1"/>
    <property type="molecule type" value="Genomic_DNA"/>
</dbReference>